<organism evidence="2 3">
    <name type="scientific">Anaerolinea thermophila (strain DSM 14523 / JCM 11388 / NBRC 100420 / UNI-1)</name>
    <dbReference type="NCBI Taxonomy" id="926569"/>
    <lineage>
        <taxon>Bacteria</taxon>
        <taxon>Bacillati</taxon>
        <taxon>Chloroflexota</taxon>
        <taxon>Anaerolineae</taxon>
        <taxon>Anaerolineales</taxon>
        <taxon>Anaerolineaceae</taxon>
        <taxon>Anaerolinea</taxon>
    </lineage>
</organism>
<dbReference type="AlphaFoldDB" id="E8N1V6"/>
<dbReference type="PRINTS" id="PR00111">
    <property type="entry name" value="ABHYDROLASE"/>
</dbReference>
<evidence type="ECO:0000313" key="2">
    <source>
        <dbReference type="EMBL" id="BAJ62711.1"/>
    </source>
</evidence>
<accession>E8N1V6</accession>
<evidence type="ECO:0000259" key="1">
    <source>
        <dbReference type="Pfam" id="PF12146"/>
    </source>
</evidence>
<dbReference type="PANTHER" id="PTHR43194:SF5">
    <property type="entry name" value="PIMELOYL-[ACYL-CARRIER PROTEIN] METHYL ESTER ESTERASE"/>
    <property type="match status" value="1"/>
</dbReference>
<dbReference type="Gene3D" id="3.40.50.1820">
    <property type="entry name" value="alpha/beta hydrolase"/>
    <property type="match status" value="1"/>
</dbReference>
<sequence length="270" mass="30629">MSSITTDQGILHYEVYGRGRPVILLHGWLGSWGLWQETMTFLGQYYRTYALDFWGFGESGTKRNTYNVQDFISLVAQFMDQMGILSAPLIGHSMGGTVSLSVAIQYPHLAQKVVVIGSPIAGSSLALPLKFAGYRPIAWLLFTFFPLFRAAMRIASPTICKDPRFPDMMDRDLSQTTLESFLISIATLRRTDLRPRLHQIRVPVMGMYGDRDNIVHPRQWEPLKKGVPHARIERFPKAGHFIMLDEPKECMSKIKDFLDTPAEPLPPVEN</sequence>
<dbReference type="Proteomes" id="UP000008922">
    <property type="component" value="Chromosome"/>
</dbReference>
<dbReference type="PRINTS" id="PR00412">
    <property type="entry name" value="EPOXHYDRLASE"/>
</dbReference>
<proteinExistence type="predicted"/>
<keyword evidence="3" id="KW-1185">Reference proteome</keyword>
<reference evidence="2 3" key="1">
    <citation type="submission" date="2010-12" db="EMBL/GenBank/DDBJ databases">
        <title>Whole genome sequence of Anaerolinea thermophila UNI-1.</title>
        <authorList>
            <person name="Narita-Yamada S."/>
            <person name="Kishi E."/>
            <person name="Watanabe Y."/>
            <person name="Takasaki K."/>
            <person name="Ankai A."/>
            <person name="Oguchi A."/>
            <person name="Fukui S."/>
            <person name="Takahashi M."/>
            <person name="Yashiro I."/>
            <person name="Hosoyama A."/>
            <person name="Sekiguchi Y."/>
            <person name="Hanada S."/>
            <person name="Fujita N."/>
        </authorList>
    </citation>
    <scope>NUCLEOTIDE SEQUENCE [LARGE SCALE GENOMIC DNA]</scope>
    <source>
        <strain evidence="3">DSM 14523 / JCM 11388 / NBRC 100420 / UNI-1</strain>
    </source>
</reference>
<dbReference type="InParanoid" id="E8N1V6"/>
<dbReference type="Pfam" id="PF12146">
    <property type="entry name" value="Hydrolase_4"/>
    <property type="match status" value="1"/>
</dbReference>
<dbReference type="GO" id="GO:0016787">
    <property type="term" value="F:hydrolase activity"/>
    <property type="evidence" value="ECO:0007669"/>
    <property type="project" value="UniProtKB-KW"/>
</dbReference>
<dbReference type="InterPro" id="IPR000073">
    <property type="entry name" value="AB_hydrolase_1"/>
</dbReference>
<protein>
    <submittedName>
        <fullName evidence="2">Hydrolase</fullName>
    </submittedName>
</protein>
<dbReference type="RefSeq" id="WP_013559105.1">
    <property type="nucleotide sequence ID" value="NC_014960.1"/>
</dbReference>
<dbReference type="eggNOG" id="COG2267">
    <property type="taxonomic scope" value="Bacteria"/>
</dbReference>
<feature type="domain" description="Serine aminopeptidase S33" evidence="1">
    <location>
        <begin position="22"/>
        <end position="245"/>
    </location>
</feature>
<dbReference type="InterPro" id="IPR000639">
    <property type="entry name" value="Epox_hydrolase-like"/>
</dbReference>
<dbReference type="InterPro" id="IPR022742">
    <property type="entry name" value="Hydrolase_4"/>
</dbReference>
<dbReference type="SUPFAM" id="SSF53474">
    <property type="entry name" value="alpha/beta-Hydrolases"/>
    <property type="match status" value="1"/>
</dbReference>
<dbReference type="EMBL" id="AP012029">
    <property type="protein sequence ID" value="BAJ62711.1"/>
    <property type="molecule type" value="Genomic_DNA"/>
</dbReference>
<dbReference type="PANTHER" id="PTHR43194">
    <property type="entry name" value="HYDROLASE ALPHA/BETA FOLD FAMILY"/>
    <property type="match status" value="1"/>
</dbReference>
<dbReference type="HOGENOM" id="CLU_020336_50_4_0"/>
<dbReference type="InterPro" id="IPR029058">
    <property type="entry name" value="AB_hydrolase_fold"/>
</dbReference>
<evidence type="ECO:0000313" key="3">
    <source>
        <dbReference type="Proteomes" id="UP000008922"/>
    </source>
</evidence>
<gene>
    <name evidence="2" type="ordered locus">ANT_06770</name>
</gene>
<dbReference type="KEGG" id="atm:ANT_06770"/>
<dbReference type="STRING" id="926569.ANT_06770"/>
<name>E8N1V6_ANATU</name>
<dbReference type="InterPro" id="IPR050228">
    <property type="entry name" value="Carboxylesterase_BioH"/>
</dbReference>
<keyword evidence="2" id="KW-0378">Hydrolase</keyword>